<feature type="domain" description="Zn(2)-C6 fungal-type" evidence="7">
    <location>
        <begin position="9"/>
        <end position="37"/>
    </location>
</feature>
<dbReference type="PROSITE" id="PS50048">
    <property type="entry name" value="ZN2_CY6_FUNGAL_2"/>
    <property type="match status" value="1"/>
</dbReference>
<name>A0A1V6N7R9_PENPO</name>
<organism evidence="8 9">
    <name type="scientific">Penicillium polonicum</name>
    <dbReference type="NCBI Taxonomy" id="60169"/>
    <lineage>
        <taxon>Eukaryota</taxon>
        <taxon>Fungi</taxon>
        <taxon>Dikarya</taxon>
        <taxon>Ascomycota</taxon>
        <taxon>Pezizomycotina</taxon>
        <taxon>Eurotiomycetes</taxon>
        <taxon>Eurotiomycetidae</taxon>
        <taxon>Eurotiales</taxon>
        <taxon>Aspergillaceae</taxon>
        <taxon>Penicillium</taxon>
    </lineage>
</organism>
<evidence type="ECO:0000313" key="9">
    <source>
        <dbReference type="Proteomes" id="UP000191408"/>
    </source>
</evidence>
<comment type="caution">
    <text evidence="8">The sequence shown here is derived from an EMBL/GenBank/DDBJ whole genome shotgun (WGS) entry which is preliminary data.</text>
</comment>
<keyword evidence="2" id="KW-0805">Transcription regulation</keyword>
<feature type="compositionally biased region" description="Polar residues" evidence="6">
    <location>
        <begin position="73"/>
        <end position="100"/>
    </location>
</feature>
<evidence type="ECO:0000313" key="8">
    <source>
        <dbReference type="EMBL" id="OQD60714.1"/>
    </source>
</evidence>
<dbReference type="PANTHER" id="PTHR37534:SF20">
    <property type="entry name" value="PRO1A C6 ZINK-FINGER PROTEIN"/>
    <property type="match status" value="1"/>
</dbReference>
<dbReference type="InterPro" id="IPR021858">
    <property type="entry name" value="Fun_TF"/>
</dbReference>
<dbReference type="GO" id="GO:0008270">
    <property type="term" value="F:zinc ion binding"/>
    <property type="evidence" value="ECO:0007669"/>
    <property type="project" value="InterPro"/>
</dbReference>
<dbReference type="GO" id="GO:0005634">
    <property type="term" value="C:nucleus"/>
    <property type="evidence" value="ECO:0007669"/>
    <property type="project" value="UniProtKB-SubCell"/>
</dbReference>
<evidence type="ECO:0000256" key="6">
    <source>
        <dbReference type="SAM" id="MobiDB-lite"/>
    </source>
</evidence>
<keyword evidence="3" id="KW-0238">DNA-binding</keyword>
<evidence type="ECO:0000256" key="2">
    <source>
        <dbReference type="ARBA" id="ARBA00023015"/>
    </source>
</evidence>
<dbReference type="Gene3D" id="4.10.240.10">
    <property type="entry name" value="Zn(2)-C6 fungal-type DNA-binding domain"/>
    <property type="match status" value="1"/>
</dbReference>
<dbReference type="AlphaFoldDB" id="A0A1V6N7R9"/>
<dbReference type="InterPro" id="IPR036864">
    <property type="entry name" value="Zn2-C6_fun-type_DNA-bd_sf"/>
</dbReference>
<evidence type="ECO:0000256" key="5">
    <source>
        <dbReference type="ARBA" id="ARBA00023242"/>
    </source>
</evidence>
<dbReference type="Pfam" id="PF00172">
    <property type="entry name" value="Zn_clus"/>
    <property type="match status" value="1"/>
</dbReference>
<dbReference type="InterPro" id="IPR001138">
    <property type="entry name" value="Zn2Cys6_DnaBD"/>
</dbReference>
<protein>
    <recommendedName>
        <fullName evidence="7">Zn(2)-C6 fungal-type domain-containing protein</fullName>
    </recommendedName>
</protein>
<evidence type="ECO:0000256" key="3">
    <source>
        <dbReference type="ARBA" id="ARBA00023125"/>
    </source>
</evidence>
<gene>
    <name evidence="8" type="ORF">PENPOL_c021G10218</name>
</gene>
<keyword evidence="5" id="KW-0539">Nucleus</keyword>
<evidence type="ECO:0000259" key="7">
    <source>
        <dbReference type="PROSITE" id="PS50048"/>
    </source>
</evidence>
<keyword evidence="4" id="KW-0804">Transcription</keyword>
<proteinExistence type="predicted"/>
<dbReference type="Pfam" id="PF11951">
    <property type="entry name" value="Fungal_trans_2"/>
    <property type="match status" value="1"/>
</dbReference>
<dbReference type="PROSITE" id="PS00463">
    <property type="entry name" value="ZN2_CY6_FUNGAL_1"/>
    <property type="match status" value="1"/>
</dbReference>
<dbReference type="STRING" id="60169.A0A1V6N7R9"/>
<comment type="subcellular location">
    <subcellularLocation>
        <location evidence="1">Nucleus</location>
    </subcellularLocation>
</comment>
<feature type="region of interest" description="Disordered" evidence="6">
    <location>
        <begin position="46"/>
        <end position="100"/>
    </location>
</feature>
<keyword evidence="9" id="KW-1185">Reference proteome</keyword>
<dbReference type="SMART" id="SM00066">
    <property type="entry name" value="GAL4"/>
    <property type="match status" value="1"/>
</dbReference>
<evidence type="ECO:0000256" key="4">
    <source>
        <dbReference type="ARBA" id="ARBA00023163"/>
    </source>
</evidence>
<accession>A0A1V6N7R9</accession>
<reference evidence="9" key="1">
    <citation type="journal article" date="2017" name="Nat. Microbiol.">
        <title>Global analysis of biosynthetic gene clusters reveals vast potential of secondary metabolite production in Penicillium species.</title>
        <authorList>
            <person name="Nielsen J.C."/>
            <person name="Grijseels S."/>
            <person name="Prigent S."/>
            <person name="Ji B."/>
            <person name="Dainat J."/>
            <person name="Nielsen K.F."/>
            <person name="Frisvad J.C."/>
            <person name="Workman M."/>
            <person name="Nielsen J."/>
        </authorList>
    </citation>
    <scope>NUCLEOTIDE SEQUENCE [LARGE SCALE GENOMIC DNA]</scope>
    <source>
        <strain evidence="9">IBT 4502</strain>
    </source>
</reference>
<feature type="compositionally biased region" description="Basic and acidic residues" evidence="6">
    <location>
        <begin position="46"/>
        <end position="58"/>
    </location>
</feature>
<evidence type="ECO:0000256" key="1">
    <source>
        <dbReference type="ARBA" id="ARBA00004123"/>
    </source>
</evidence>
<dbReference type="PANTHER" id="PTHR37534">
    <property type="entry name" value="TRANSCRIPTIONAL ACTIVATOR PROTEIN UGA3"/>
    <property type="match status" value="1"/>
</dbReference>
<dbReference type="OrthoDB" id="5213892at2759"/>
<sequence length="576" mass="65147">MAHQRSKSGCWTCRLRRKKCNEDGLPCSNCQSRGVVCHGYGAKPSWKDRGEKERDEANKLNLQRRSNHRRHSNTTSHCTSQNSPSATFPSPTSMPFSFTQPELLSPIPPLDLDHASNIPSWDTAPLLNCWDKELDGFELNLSFSDNQFPIAERQSIIPIVPSAQNNQSEERGIELMMQFLGEDFPQQHPSYQHTSMKTRSWLMYILNRSSTFFYASVGMSAYLNFLKAPESARLQMDSFHEYHQFRDLAINRHRRPFQEDHRDSQPPPDALVGEPIICGVQLAILELLAENSQESFLHLNSASLALASHWQDVSVMDQGHLSTQPQIHQTWNPQQSGIPASSRLEQKALEFFSSVLVWIHIMDCTTRKVIPTAQDLYGRLLSDESPLKSFKDVVGYEGWVLVALMDATSVSIWKVKQEAERRLSIRELISKTTVIESFLSQRIQQQGDVQTRIFAYAVIIHTHTITSGCFPAVPEIQQALAEVIILWQALSPSLDHLKRLSWAFCVTASLASGTQRAVFQKMISDMVSIEPPSRAVLNLKAVVEECWKIFDGGSPSCNWETVMQKLGHSIPSIIFA</sequence>
<dbReference type="SUPFAM" id="SSF57701">
    <property type="entry name" value="Zn2/Cys6 DNA-binding domain"/>
    <property type="match status" value="1"/>
</dbReference>
<dbReference type="GO" id="GO:0000981">
    <property type="term" value="F:DNA-binding transcription factor activity, RNA polymerase II-specific"/>
    <property type="evidence" value="ECO:0007669"/>
    <property type="project" value="InterPro"/>
</dbReference>
<dbReference type="EMBL" id="MDYM01000021">
    <property type="protein sequence ID" value="OQD60714.1"/>
    <property type="molecule type" value="Genomic_DNA"/>
</dbReference>
<dbReference type="GO" id="GO:0003677">
    <property type="term" value="F:DNA binding"/>
    <property type="evidence" value="ECO:0007669"/>
    <property type="project" value="UniProtKB-KW"/>
</dbReference>
<dbReference type="CDD" id="cd00067">
    <property type="entry name" value="GAL4"/>
    <property type="match status" value="1"/>
</dbReference>
<dbReference type="Proteomes" id="UP000191408">
    <property type="component" value="Unassembled WGS sequence"/>
</dbReference>